<dbReference type="EMBL" id="CP059572">
    <property type="protein sequence ID" value="QXJ25814.1"/>
    <property type="molecule type" value="Genomic_DNA"/>
</dbReference>
<dbReference type="Gene3D" id="2.60.120.1060">
    <property type="entry name" value="NPCBM/NEW2 domain"/>
    <property type="match status" value="1"/>
</dbReference>
<dbReference type="InterPro" id="IPR038637">
    <property type="entry name" value="NPCBM_sf"/>
</dbReference>
<organism evidence="4 5">
    <name type="scientific">Actinomadura graeca</name>
    <dbReference type="NCBI Taxonomy" id="2750812"/>
    <lineage>
        <taxon>Bacteria</taxon>
        <taxon>Bacillati</taxon>
        <taxon>Actinomycetota</taxon>
        <taxon>Actinomycetes</taxon>
        <taxon>Streptosporangiales</taxon>
        <taxon>Thermomonosporaceae</taxon>
        <taxon>Actinomadura</taxon>
    </lineage>
</organism>
<feature type="region of interest" description="Disordered" evidence="1">
    <location>
        <begin position="15"/>
        <end position="68"/>
    </location>
</feature>
<feature type="domain" description="Glycosyl hydrolase family 98 putative carbohydrate-binding module" evidence="3">
    <location>
        <begin position="66"/>
        <end position="202"/>
    </location>
</feature>
<feature type="chain" id="PRO_5046641579" evidence="2">
    <location>
        <begin position="22"/>
        <end position="202"/>
    </location>
</feature>
<keyword evidence="2" id="KW-0732">Signal</keyword>
<dbReference type="InterPro" id="IPR013222">
    <property type="entry name" value="Glyco_hyd_98_carb-bd"/>
</dbReference>
<evidence type="ECO:0000259" key="3">
    <source>
        <dbReference type="SMART" id="SM00776"/>
    </source>
</evidence>
<dbReference type="InterPro" id="IPR008979">
    <property type="entry name" value="Galactose-bd-like_sf"/>
</dbReference>
<reference evidence="4" key="1">
    <citation type="submission" date="2020-07" db="EMBL/GenBank/DDBJ databases">
        <authorList>
            <person name="Tarantini F.S."/>
            <person name="Hong K.W."/>
            <person name="Chan K.G."/>
        </authorList>
    </citation>
    <scope>NUCLEOTIDE SEQUENCE</scope>
    <source>
        <strain evidence="4">32-07</strain>
    </source>
</reference>
<dbReference type="Proteomes" id="UP001049518">
    <property type="component" value="Chromosome"/>
</dbReference>
<accession>A0ABX8R439</accession>
<dbReference type="Pfam" id="PF08305">
    <property type="entry name" value="NPCBM"/>
    <property type="match status" value="1"/>
</dbReference>
<evidence type="ECO:0000313" key="4">
    <source>
        <dbReference type="EMBL" id="QXJ25814.1"/>
    </source>
</evidence>
<name>A0ABX8R439_9ACTN</name>
<evidence type="ECO:0000313" key="5">
    <source>
        <dbReference type="Proteomes" id="UP001049518"/>
    </source>
</evidence>
<feature type="signal peptide" evidence="2">
    <location>
        <begin position="1"/>
        <end position="21"/>
    </location>
</feature>
<keyword evidence="5" id="KW-1185">Reference proteome</keyword>
<protein>
    <submittedName>
        <fullName evidence="4">NPCBM/NEW2 domain-containing protein</fullName>
    </submittedName>
</protein>
<feature type="compositionally biased region" description="Pro residues" evidence="1">
    <location>
        <begin position="55"/>
        <end position="65"/>
    </location>
</feature>
<sequence length="202" mass="20692">MATLIVVALVTAAVSAGPSSAGPSSAGPSSAGPSSAGPSSAGQGVPPRGTDPPATAEPPGSPPDRPAQKVYLTDLEPAEETPSLYHAWKNGPVTVDGQNYVHGMTVLSDCGKGDRQYALSRGYSRFRAAVGLADDTEDTSPVSFKITGDGKTIHSGTVQLRRPAHIDLDMRGLVRLGLETTRDECGTSTSVSVAIGEPQLEP</sequence>
<evidence type="ECO:0000256" key="1">
    <source>
        <dbReference type="SAM" id="MobiDB-lite"/>
    </source>
</evidence>
<dbReference type="SUPFAM" id="SSF49785">
    <property type="entry name" value="Galactose-binding domain-like"/>
    <property type="match status" value="1"/>
</dbReference>
<feature type="compositionally biased region" description="Low complexity" evidence="1">
    <location>
        <begin position="15"/>
        <end position="54"/>
    </location>
</feature>
<evidence type="ECO:0000256" key="2">
    <source>
        <dbReference type="SAM" id="SignalP"/>
    </source>
</evidence>
<dbReference type="SMART" id="SM00776">
    <property type="entry name" value="NPCBM"/>
    <property type="match status" value="1"/>
</dbReference>
<proteinExistence type="predicted"/>
<gene>
    <name evidence="4" type="ORF">AGRA3207_007369</name>
</gene>